<evidence type="ECO:0000313" key="1">
    <source>
        <dbReference type="EMBL" id="KAK3193424.1"/>
    </source>
</evidence>
<protein>
    <submittedName>
        <fullName evidence="1">Uncharacterized protein</fullName>
    </submittedName>
</protein>
<dbReference type="Proteomes" id="UP001281410">
    <property type="component" value="Unassembled WGS sequence"/>
</dbReference>
<evidence type="ECO:0000313" key="2">
    <source>
        <dbReference type="Proteomes" id="UP001281410"/>
    </source>
</evidence>
<name>A0AAD9ZVL7_9ROSI</name>
<sequence>MAELKETYRKVYNEFLNAGVEKFLPVHSPRKLYFLMTTNIAESINSCLFEVRKLPITTMAEFIRDLLQRWFYNRRTNASEMFTYLTTFVDEHIKDRT</sequence>
<organism evidence="1 2">
    <name type="scientific">Dipteronia sinensis</name>
    <dbReference type="NCBI Taxonomy" id="43782"/>
    <lineage>
        <taxon>Eukaryota</taxon>
        <taxon>Viridiplantae</taxon>
        <taxon>Streptophyta</taxon>
        <taxon>Embryophyta</taxon>
        <taxon>Tracheophyta</taxon>
        <taxon>Spermatophyta</taxon>
        <taxon>Magnoliopsida</taxon>
        <taxon>eudicotyledons</taxon>
        <taxon>Gunneridae</taxon>
        <taxon>Pentapetalae</taxon>
        <taxon>rosids</taxon>
        <taxon>malvids</taxon>
        <taxon>Sapindales</taxon>
        <taxon>Sapindaceae</taxon>
        <taxon>Hippocastanoideae</taxon>
        <taxon>Acereae</taxon>
        <taxon>Dipteronia</taxon>
    </lineage>
</organism>
<proteinExistence type="predicted"/>
<dbReference type="EMBL" id="JANJYJ010000008">
    <property type="protein sequence ID" value="KAK3193424.1"/>
    <property type="molecule type" value="Genomic_DNA"/>
</dbReference>
<accession>A0AAD9ZVL7</accession>
<gene>
    <name evidence="1" type="ORF">Dsin_024734</name>
</gene>
<keyword evidence="2" id="KW-1185">Reference proteome</keyword>
<reference evidence="1" key="1">
    <citation type="journal article" date="2023" name="Plant J.">
        <title>Genome sequences and population genomics provide insights into the demographic history, inbreeding, and mutation load of two 'living fossil' tree species of Dipteronia.</title>
        <authorList>
            <person name="Feng Y."/>
            <person name="Comes H.P."/>
            <person name="Chen J."/>
            <person name="Zhu S."/>
            <person name="Lu R."/>
            <person name="Zhang X."/>
            <person name="Li P."/>
            <person name="Qiu J."/>
            <person name="Olsen K.M."/>
            <person name="Qiu Y."/>
        </authorList>
    </citation>
    <scope>NUCLEOTIDE SEQUENCE</scope>
    <source>
        <strain evidence="1">NBL</strain>
    </source>
</reference>
<comment type="caution">
    <text evidence="1">The sequence shown here is derived from an EMBL/GenBank/DDBJ whole genome shotgun (WGS) entry which is preliminary data.</text>
</comment>
<dbReference type="AlphaFoldDB" id="A0AAD9ZVL7"/>